<dbReference type="KEGG" id="cnan:A2G96_09380"/>
<keyword evidence="2" id="KW-1185">Reference proteome</keyword>
<dbReference type="STRING" id="1796606.A2G96_09380"/>
<dbReference type="RefSeq" id="WP_062798649.1">
    <property type="nucleotide sequence ID" value="NZ_CP014844.1"/>
</dbReference>
<evidence type="ECO:0000313" key="2">
    <source>
        <dbReference type="Proteomes" id="UP000075238"/>
    </source>
</evidence>
<protein>
    <submittedName>
        <fullName evidence="1">Uncharacterized protein</fullName>
    </submittedName>
</protein>
<gene>
    <name evidence="1" type="ORF">A2G96_09380</name>
</gene>
<dbReference type="OrthoDB" id="9912221at2"/>
<dbReference type="Proteomes" id="UP000075238">
    <property type="component" value="Chromosome 1"/>
</dbReference>
<name>A0A142JIM2_9BURK</name>
<organism evidence="1 2">
    <name type="scientific">Cupriavidus nantongensis</name>
    <dbReference type="NCBI Taxonomy" id="1796606"/>
    <lineage>
        <taxon>Bacteria</taxon>
        <taxon>Pseudomonadati</taxon>
        <taxon>Pseudomonadota</taxon>
        <taxon>Betaproteobacteria</taxon>
        <taxon>Burkholderiales</taxon>
        <taxon>Burkholderiaceae</taxon>
        <taxon>Cupriavidus</taxon>
    </lineage>
</organism>
<dbReference type="AlphaFoldDB" id="A0A142JIM2"/>
<accession>A0A142JIM2</accession>
<proteinExistence type="predicted"/>
<reference evidence="1 2" key="1">
    <citation type="submission" date="2016-03" db="EMBL/GenBank/DDBJ databases">
        <title>Complete genome sequence of a novel chlorpyrifos degrading bacterium, Cupriavidus nantongensis sp. X1.</title>
        <authorList>
            <person name="Fang L."/>
        </authorList>
    </citation>
    <scope>NUCLEOTIDE SEQUENCE [LARGE SCALE GENOMIC DNA]</scope>
    <source>
        <strain evidence="1 2">X1</strain>
    </source>
</reference>
<sequence length="90" mass="9724">MTSDINPRRVFLVQGQLVEQKVGGREGISPTITQRVVIADDPAEALKRLAEAEPTFKPLGSTSLADYEDAASRLRAVAEGRSSEWSVLVA</sequence>
<dbReference type="EMBL" id="CP014844">
    <property type="protein sequence ID" value="AMR77934.1"/>
    <property type="molecule type" value="Genomic_DNA"/>
</dbReference>
<evidence type="ECO:0000313" key="1">
    <source>
        <dbReference type="EMBL" id="AMR77934.1"/>
    </source>
</evidence>